<evidence type="ECO:0000259" key="8">
    <source>
        <dbReference type="PROSITE" id="PS50191"/>
    </source>
</evidence>
<keyword evidence="6 7" id="KW-0472">Membrane</keyword>
<evidence type="ECO:0000256" key="2">
    <source>
        <dbReference type="ARBA" id="ARBA00022448"/>
    </source>
</evidence>
<feature type="transmembrane region" description="Helical" evidence="7">
    <location>
        <begin position="133"/>
        <end position="161"/>
    </location>
</feature>
<evidence type="ECO:0000256" key="7">
    <source>
        <dbReference type="RuleBase" id="RU363032"/>
    </source>
</evidence>
<dbReference type="RefSeq" id="WP_230496699.1">
    <property type="nucleotide sequence ID" value="NZ_CAKJTG010000010.1"/>
</dbReference>
<evidence type="ECO:0000313" key="10">
    <source>
        <dbReference type="EMBL" id="CAG9608462.1"/>
    </source>
</evidence>
<evidence type="ECO:0000256" key="1">
    <source>
        <dbReference type="ARBA" id="ARBA00004651"/>
    </source>
</evidence>
<evidence type="ECO:0000259" key="9">
    <source>
        <dbReference type="PROSITE" id="PS50928"/>
    </source>
</evidence>
<evidence type="ECO:0000256" key="4">
    <source>
        <dbReference type="ARBA" id="ARBA00022692"/>
    </source>
</evidence>
<name>A0A9C7LAH9_9BACI</name>
<evidence type="ECO:0000256" key="3">
    <source>
        <dbReference type="ARBA" id="ARBA00022475"/>
    </source>
</evidence>
<keyword evidence="5 7" id="KW-1133">Transmembrane helix</keyword>
<dbReference type="InterPro" id="IPR035906">
    <property type="entry name" value="MetI-like_sf"/>
</dbReference>
<dbReference type="GO" id="GO:0055085">
    <property type="term" value="P:transmembrane transport"/>
    <property type="evidence" value="ECO:0007669"/>
    <property type="project" value="InterPro"/>
</dbReference>
<feature type="transmembrane region" description="Helical" evidence="7">
    <location>
        <begin position="239"/>
        <end position="265"/>
    </location>
</feature>
<keyword evidence="4 7" id="KW-0812">Transmembrane</keyword>
<comment type="caution">
    <text evidence="10">The sequence shown here is derived from an EMBL/GenBank/DDBJ whole genome shotgun (WGS) entry which is preliminary data.</text>
</comment>
<dbReference type="PANTHER" id="PTHR43163:SF6">
    <property type="entry name" value="DIPEPTIDE TRANSPORT SYSTEM PERMEASE PROTEIN DPPB-RELATED"/>
    <property type="match status" value="1"/>
</dbReference>
<accession>A0A9C7LAH9</accession>
<dbReference type="EMBL" id="CAKJTG010000010">
    <property type="protein sequence ID" value="CAG9608462.1"/>
    <property type="molecule type" value="Genomic_DNA"/>
</dbReference>
<proteinExistence type="inferred from homology"/>
<dbReference type="PROSITE" id="PS50928">
    <property type="entry name" value="ABC_TM1"/>
    <property type="match status" value="1"/>
</dbReference>
<dbReference type="GO" id="GO:0005886">
    <property type="term" value="C:plasma membrane"/>
    <property type="evidence" value="ECO:0007669"/>
    <property type="project" value="UniProtKB-SubCell"/>
</dbReference>
<dbReference type="InterPro" id="IPR001251">
    <property type="entry name" value="CRAL-TRIO_dom"/>
</dbReference>
<dbReference type="InterPro" id="IPR045621">
    <property type="entry name" value="BPD_transp_1_N"/>
</dbReference>
<dbReference type="Gene3D" id="1.10.3720.10">
    <property type="entry name" value="MetI-like"/>
    <property type="match status" value="1"/>
</dbReference>
<dbReference type="Pfam" id="PF19300">
    <property type="entry name" value="BPD_transp_1_N"/>
    <property type="match status" value="1"/>
</dbReference>
<organism evidence="10 11">
    <name type="scientific">Pseudoneobacillus rhizosphaerae</name>
    <dbReference type="NCBI Taxonomy" id="2880968"/>
    <lineage>
        <taxon>Bacteria</taxon>
        <taxon>Bacillati</taxon>
        <taxon>Bacillota</taxon>
        <taxon>Bacilli</taxon>
        <taxon>Bacillales</taxon>
        <taxon>Bacillaceae</taxon>
        <taxon>Pseudoneobacillus</taxon>
    </lineage>
</organism>
<evidence type="ECO:0000256" key="6">
    <source>
        <dbReference type="ARBA" id="ARBA00023136"/>
    </source>
</evidence>
<dbReference type="PROSITE" id="PS50191">
    <property type="entry name" value="CRAL_TRIO"/>
    <property type="match status" value="1"/>
</dbReference>
<keyword evidence="3" id="KW-1003">Cell membrane</keyword>
<evidence type="ECO:0000256" key="5">
    <source>
        <dbReference type="ARBA" id="ARBA00022989"/>
    </source>
</evidence>
<dbReference type="CDD" id="cd06261">
    <property type="entry name" value="TM_PBP2"/>
    <property type="match status" value="1"/>
</dbReference>
<protein>
    <submittedName>
        <fullName evidence="10">Glutathione transport system permease protein GsiC</fullName>
    </submittedName>
</protein>
<sequence>MTKYIIRRVLQAIPLLFIISIISFLLMSLAPGDPTAMYENPEAGNEQDLSAIREQLGVDDPIYVQYYKWLKLLVLEGNMGYSFQDGQPVLEKILQRVPATLLLMATAIVISIIIAIPIGVFSAVKKYSIFDYFFTFTSFLGIAVPSFFIALIAILVFSLKLSWFPVSGLRENYDAFDLWDRIHHLALPSLTLAFGLIASKSRYMRSSMLEVIKQDYVRTARAKGLSEGKVIFKHALRNALIPIITILALQLPALFGGSLFIEQLFAWPGMGRLTVNAIFIRDYQVIMGTTMIAGVMVVFSNLIADICYAIVDPRIQVGKN</sequence>
<dbReference type="InterPro" id="IPR000515">
    <property type="entry name" value="MetI-like"/>
</dbReference>
<dbReference type="AlphaFoldDB" id="A0A9C7LAH9"/>
<dbReference type="PANTHER" id="PTHR43163">
    <property type="entry name" value="DIPEPTIDE TRANSPORT SYSTEM PERMEASE PROTEIN DPPB-RELATED"/>
    <property type="match status" value="1"/>
</dbReference>
<dbReference type="SUPFAM" id="SSF161098">
    <property type="entry name" value="MetI-like"/>
    <property type="match status" value="1"/>
</dbReference>
<evidence type="ECO:0000313" key="11">
    <source>
        <dbReference type="Proteomes" id="UP000789845"/>
    </source>
</evidence>
<comment type="similarity">
    <text evidence="7">Belongs to the binding-protein-dependent transport system permease family.</text>
</comment>
<feature type="transmembrane region" description="Helical" evidence="7">
    <location>
        <begin position="99"/>
        <end position="121"/>
    </location>
</feature>
<feature type="domain" description="CRAL-TRIO" evidence="8">
    <location>
        <begin position="84"/>
        <end position="263"/>
    </location>
</feature>
<gene>
    <name evidence="10" type="primary">gsiC_5</name>
    <name evidence="10" type="ORF">NEOCIP111885_02156</name>
</gene>
<dbReference type="Proteomes" id="UP000789845">
    <property type="component" value="Unassembled WGS sequence"/>
</dbReference>
<feature type="transmembrane region" description="Helical" evidence="7">
    <location>
        <begin position="285"/>
        <end position="311"/>
    </location>
</feature>
<keyword evidence="2 7" id="KW-0813">Transport</keyword>
<reference evidence="10" key="1">
    <citation type="submission" date="2021-10" db="EMBL/GenBank/DDBJ databases">
        <authorList>
            <person name="Criscuolo A."/>
        </authorList>
    </citation>
    <scope>NUCLEOTIDE SEQUENCE</scope>
    <source>
        <strain evidence="10">CIP111885</strain>
    </source>
</reference>
<keyword evidence="11" id="KW-1185">Reference proteome</keyword>
<dbReference type="Pfam" id="PF00528">
    <property type="entry name" value="BPD_transp_1"/>
    <property type="match status" value="1"/>
</dbReference>
<feature type="transmembrane region" description="Helical" evidence="7">
    <location>
        <begin position="181"/>
        <end position="199"/>
    </location>
</feature>
<feature type="transmembrane region" description="Helical" evidence="7">
    <location>
        <begin position="12"/>
        <end position="30"/>
    </location>
</feature>
<feature type="domain" description="ABC transmembrane type-1" evidence="9">
    <location>
        <begin position="97"/>
        <end position="304"/>
    </location>
</feature>
<comment type="subcellular location">
    <subcellularLocation>
        <location evidence="1 7">Cell membrane</location>
        <topology evidence="1 7">Multi-pass membrane protein</topology>
    </subcellularLocation>
</comment>